<dbReference type="InParanoid" id="E2C633"/>
<sequence>NTIVCRSKLWASICGREELLSKTAIQLHNNYRICKLHFTNNMFLNYEKTKLQPHAVPS</sequence>
<evidence type="ECO:0000256" key="4">
    <source>
        <dbReference type="ARBA" id="ARBA00023125"/>
    </source>
</evidence>
<dbReference type="Pfam" id="PF05485">
    <property type="entry name" value="THAP"/>
    <property type="match status" value="1"/>
</dbReference>
<dbReference type="SUPFAM" id="SSF57716">
    <property type="entry name" value="Glucocorticoid receptor-like (DNA-binding domain)"/>
    <property type="match status" value="1"/>
</dbReference>
<dbReference type="Proteomes" id="UP000008237">
    <property type="component" value="Unassembled WGS sequence"/>
</dbReference>
<evidence type="ECO:0000313" key="6">
    <source>
        <dbReference type="EMBL" id="EFN76599.1"/>
    </source>
</evidence>
<dbReference type="AlphaFoldDB" id="E2C633"/>
<dbReference type="InterPro" id="IPR006612">
    <property type="entry name" value="THAP_Znf"/>
</dbReference>
<evidence type="ECO:0000259" key="5">
    <source>
        <dbReference type="Pfam" id="PF05485"/>
    </source>
</evidence>
<keyword evidence="4" id="KW-0238">DNA-binding</keyword>
<organism evidence="7">
    <name type="scientific">Harpegnathos saltator</name>
    <name type="common">Jerdon's jumping ant</name>
    <dbReference type="NCBI Taxonomy" id="610380"/>
    <lineage>
        <taxon>Eukaryota</taxon>
        <taxon>Metazoa</taxon>
        <taxon>Ecdysozoa</taxon>
        <taxon>Arthropoda</taxon>
        <taxon>Hexapoda</taxon>
        <taxon>Insecta</taxon>
        <taxon>Pterygota</taxon>
        <taxon>Neoptera</taxon>
        <taxon>Endopterygota</taxon>
        <taxon>Hymenoptera</taxon>
        <taxon>Apocrita</taxon>
        <taxon>Aculeata</taxon>
        <taxon>Formicoidea</taxon>
        <taxon>Formicidae</taxon>
        <taxon>Ponerinae</taxon>
        <taxon>Ponerini</taxon>
        <taxon>Harpegnathos</taxon>
    </lineage>
</organism>
<accession>E2C633</accession>
<name>E2C633_HARSA</name>
<evidence type="ECO:0000256" key="3">
    <source>
        <dbReference type="ARBA" id="ARBA00022833"/>
    </source>
</evidence>
<dbReference type="GO" id="GO:0008270">
    <property type="term" value="F:zinc ion binding"/>
    <property type="evidence" value="ECO:0007669"/>
    <property type="project" value="UniProtKB-KW"/>
</dbReference>
<keyword evidence="1" id="KW-0479">Metal-binding</keyword>
<feature type="non-terminal residue" evidence="6">
    <location>
        <position position="58"/>
    </location>
</feature>
<keyword evidence="7" id="KW-1185">Reference proteome</keyword>
<evidence type="ECO:0000256" key="1">
    <source>
        <dbReference type="ARBA" id="ARBA00022723"/>
    </source>
</evidence>
<feature type="non-terminal residue" evidence="6">
    <location>
        <position position="1"/>
    </location>
</feature>
<feature type="domain" description="THAP-type" evidence="5">
    <location>
        <begin position="6"/>
        <end position="58"/>
    </location>
</feature>
<keyword evidence="2" id="KW-0863">Zinc-finger</keyword>
<keyword evidence="3" id="KW-0862">Zinc</keyword>
<protein>
    <recommendedName>
        <fullName evidence="5">THAP-type domain-containing protein</fullName>
    </recommendedName>
</protein>
<proteinExistence type="predicted"/>
<evidence type="ECO:0000313" key="7">
    <source>
        <dbReference type="Proteomes" id="UP000008237"/>
    </source>
</evidence>
<dbReference type="EMBL" id="GL452906">
    <property type="protein sequence ID" value="EFN76599.1"/>
    <property type="molecule type" value="Genomic_DNA"/>
</dbReference>
<gene>
    <name evidence="6" type="ORF">EAI_00535</name>
</gene>
<reference evidence="6 7" key="1">
    <citation type="journal article" date="2010" name="Science">
        <title>Genomic comparison of the ants Camponotus floridanus and Harpegnathos saltator.</title>
        <authorList>
            <person name="Bonasio R."/>
            <person name="Zhang G."/>
            <person name="Ye C."/>
            <person name="Mutti N.S."/>
            <person name="Fang X."/>
            <person name="Qin N."/>
            <person name="Donahue G."/>
            <person name="Yang P."/>
            <person name="Li Q."/>
            <person name="Li C."/>
            <person name="Zhang P."/>
            <person name="Huang Z."/>
            <person name="Berger S.L."/>
            <person name="Reinberg D."/>
            <person name="Wang J."/>
            <person name="Liebig J."/>
        </authorList>
    </citation>
    <scope>NUCLEOTIDE SEQUENCE [LARGE SCALE GENOMIC DNA]</scope>
    <source>
        <strain evidence="6 7">R22 G/1</strain>
    </source>
</reference>
<dbReference type="GO" id="GO:0003677">
    <property type="term" value="F:DNA binding"/>
    <property type="evidence" value="ECO:0007669"/>
    <property type="project" value="UniProtKB-KW"/>
</dbReference>
<evidence type="ECO:0000256" key="2">
    <source>
        <dbReference type="ARBA" id="ARBA00022771"/>
    </source>
</evidence>